<gene>
    <name evidence="1" type="ORF">Mal15_44100</name>
</gene>
<evidence type="ECO:0000313" key="1">
    <source>
        <dbReference type="EMBL" id="QEG00340.1"/>
    </source>
</evidence>
<accession>A0A5B9MIQ8</accession>
<keyword evidence="2" id="KW-1185">Reference proteome</keyword>
<sequence>MKSPCTIATIPLVLLFLCAGCSRPPAHCSRPTQRNGDGSVVRNQFRVRPAELGNEERVGRIEFSEAVASHSGDFVIHFHHPTWRSDRNDPDTRSKIKR</sequence>
<dbReference type="Proteomes" id="UP000321353">
    <property type="component" value="Chromosome"/>
</dbReference>
<dbReference type="EMBL" id="CP036264">
    <property type="protein sequence ID" value="QEG00340.1"/>
    <property type="molecule type" value="Genomic_DNA"/>
</dbReference>
<dbReference type="KEGG" id="smam:Mal15_44100"/>
<organism evidence="1 2">
    <name type="scientific">Stieleria maiorica</name>
    <dbReference type="NCBI Taxonomy" id="2795974"/>
    <lineage>
        <taxon>Bacteria</taxon>
        <taxon>Pseudomonadati</taxon>
        <taxon>Planctomycetota</taxon>
        <taxon>Planctomycetia</taxon>
        <taxon>Pirellulales</taxon>
        <taxon>Pirellulaceae</taxon>
        <taxon>Stieleria</taxon>
    </lineage>
</organism>
<proteinExistence type="predicted"/>
<reference evidence="1 2" key="1">
    <citation type="submission" date="2019-02" db="EMBL/GenBank/DDBJ databases">
        <title>Planctomycetal bacteria perform biofilm scaping via a novel small molecule.</title>
        <authorList>
            <person name="Jeske O."/>
            <person name="Boedeker C."/>
            <person name="Wiegand S."/>
            <person name="Breitling P."/>
            <person name="Kallscheuer N."/>
            <person name="Jogler M."/>
            <person name="Rohde M."/>
            <person name="Petersen J."/>
            <person name="Medema M.H."/>
            <person name="Surup F."/>
            <person name="Jogler C."/>
        </authorList>
    </citation>
    <scope>NUCLEOTIDE SEQUENCE [LARGE SCALE GENOMIC DNA]</scope>
    <source>
        <strain evidence="1 2">Mal15</strain>
    </source>
</reference>
<evidence type="ECO:0000313" key="2">
    <source>
        <dbReference type="Proteomes" id="UP000321353"/>
    </source>
</evidence>
<protein>
    <submittedName>
        <fullName evidence="1">Uncharacterized protein</fullName>
    </submittedName>
</protein>
<name>A0A5B9MIQ8_9BACT</name>
<dbReference type="RefSeq" id="WP_147869597.1">
    <property type="nucleotide sequence ID" value="NZ_CP036264.1"/>
</dbReference>
<dbReference type="AlphaFoldDB" id="A0A5B9MIQ8"/>